<protein>
    <submittedName>
        <fullName evidence="2">Uncharacterized protein</fullName>
    </submittedName>
</protein>
<evidence type="ECO:0000313" key="2">
    <source>
        <dbReference type="EMBL" id="KAK2084704.1"/>
    </source>
</evidence>
<keyword evidence="3" id="KW-1185">Reference proteome</keyword>
<dbReference type="EMBL" id="JASSZA010000022">
    <property type="protein sequence ID" value="KAK2084704.1"/>
    <property type="molecule type" value="Genomic_DNA"/>
</dbReference>
<organism evidence="2 3">
    <name type="scientific">Saguinus oedipus</name>
    <name type="common">Cotton-top tamarin</name>
    <name type="synonym">Oedipomidas oedipus</name>
    <dbReference type="NCBI Taxonomy" id="9490"/>
    <lineage>
        <taxon>Eukaryota</taxon>
        <taxon>Metazoa</taxon>
        <taxon>Chordata</taxon>
        <taxon>Craniata</taxon>
        <taxon>Vertebrata</taxon>
        <taxon>Euteleostomi</taxon>
        <taxon>Mammalia</taxon>
        <taxon>Eutheria</taxon>
        <taxon>Euarchontoglires</taxon>
        <taxon>Primates</taxon>
        <taxon>Haplorrhini</taxon>
        <taxon>Platyrrhini</taxon>
        <taxon>Cebidae</taxon>
        <taxon>Callitrichinae</taxon>
        <taxon>Saguinus</taxon>
    </lineage>
</organism>
<feature type="region of interest" description="Disordered" evidence="1">
    <location>
        <begin position="1"/>
        <end position="52"/>
    </location>
</feature>
<proteinExistence type="predicted"/>
<evidence type="ECO:0000256" key="1">
    <source>
        <dbReference type="SAM" id="MobiDB-lite"/>
    </source>
</evidence>
<evidence type="ECO:0000313" key="3">
    <source>
        <dbReference type="Proteomes" id="UP001266305"/>
    </source>
</evidence>
<dbReference type="Proteomes" id="UP001266305">
    <property type="component" value="Unassembled WGS sequence"/>
</dbReference>
<gene>
    <name evidence="2" type="ORF">P7K49_037737</name>
</gene>
<accession>A0ABQ9TIZ4</accession>
<comment type="caution">
    <text evidence="2">The sequence shown here is derived from an EMBL/GenBank/DDBJ whole genome shotgun (WGS) entry which is preliminary data.</text>
</comment>
<feature type="non-terminal residue" evidence="2">
    <location>
        <position position="1"/>
    </location>
</feature>
<name>A0ABQ9TIZ4_SAGOE</name>
<sequence length="52" mass="5557">KSHLSEGAGFTETWVKQMTHSSTHTGGLQTRSSSSASGQPREEAVVPEQPMT</sequence>
<reference evidence="2 3" key="1">
    <citation type="submission" date="2023-05" db="EMBL/GenBank/DDBJ databases">
        <title>B98-5 Cell Line De Novo Hybrid Assembly: An Optical Mapping Approach.</title>
        <authorList>
            <person name="Kananen K."/>
            <person name="Auerbach J.A."/>
            <person name="Kautto E."/>
            <person name="Blachly J.S."/>
        </authorList>
    </citation>
    <scope>NUCLEOTIDE SEQUENCE [LARGE SCALE GENOMIC DNA]</scope>
    <source>
        <strain evidence="2">B95-8</strain>
        <tissue evidence="2">Cell line</tissue>
    </source>
</reference>
<feature type="compositionally biased region" description="Polar residues" evidence="1">
    <location>
        <begin position="14"/>
        <end position="38"/>
    </location>
</feature>